<keyword evidence="2" id="KW-0812">Transmembrane</keyword>
<dbReference type="Proteomes" id="UP000752171">
    <property type="component" value="Unassembled WGS sequence"/>
</dbReference>
<dbReference type="InterPro" id="IPR036179">
    <property type="entry name" value="Ig-like_dom_sf"/>
</dbReference>
<keyword evidence="2" id="KW-1133">Transmembrane helix</keyword>
<sequence length="382" mass="42623">MSYFKRYYQHLEDLPLPDFDNAMPMLLIGADNTYLITAIDQVRAGPPGTPVAIHTRLGWTLQGPTYLHKSGRFCRFSTFCSDMQFLLFCSCVLPVLTALITGQQVLANYILTTWKDLNEGANLTCPHPCPGVITWEREGSKVAECGRTEGLEFSCERFQNRGFLNVLHVNYSTRGFYSTRCDGKEICFQNLQPNCQNSSVEGSAGGSLTLDLLTLHPVKLMFTCTDGGNETTVQVCSVNGRSVQPGPGYENRLVLSENSLVLRGLRMADSGVYTVLELHKGEARIRTVSVRVKGVEMNETVEDDHQEGKDSGYWTGFRTAGFLIFGILVLVGIWVFLKICVMPQDFNLKDRCVKKLKRSSSSHRNHPEDVENGVPLTVQRTS</sequence>
<keyword evidence="2" id="KW-0472">Membrane</keyword>
<feature type="region of interest" description="Disordered" evidence="1">
    <location>
        <begin position="358"/>
        <end position="382"/>
    </location>
</feature>
<protein>
    <submittedName>
        <fullName evidence="3">Uncharacterized protein</fullName>
    </submittedName>
</protein>
<evidence type="ECO:0000256" key="2">
    <source>
        <dbReference type="SAM" id="Phobius"/>
    </source>
</evidence>
<feature type="transmembrane region" description="Helical" evidence="2">
    <location>
        <begin position="320"/>
        <end position="341"/>
    </location>
</feature>
<name>A0A8T2KV86_ASTMX</name>
<dbReference type="AlphaFoldDB" id="A0A8T2KV86"/>
<organism evidence="3 4">
    <name type="scientific">Astyanax mexicanus</name>
    <name type="common">Blind cave fish</name>
    <name type="synonym">Astyanax fasciatus mexicanus</name>
    <dbReference type="NCBI Taxonomy" id="7994"/>
    <lineage>
        <taxon>Eukaryota</taxon>
        <taxon>Metazoa</taxon>
        <taxon>Chordata</taxon>
        <taxon>Craniata</taxon>
        <taxon>Vertebrata</taxon>
        <taxon>Euteleostomi</taxon>
        <taxon>Actinopterygii</taxon>
        <taxon>Neopterygii</taxon>
        <taxon>Teleostei</taxon>
        <taxon>Ostariophysi</taxon>
        <taxon>Characiformes</taxon>
        <taxon>Characoidei</taxon>
        <taxon>Acestrorhamphidae</taxon>
        <taxon>Acestrorhamphinae</taxon>
        <taxon>Astyanax</taxon>
    </lineage>
</organism>
<evidence type="ECO:0000313" key="4">
    <source>
        <dbReference type="Proteomes" id="UP000752171"/>
    </source>
</evidence>
<comment type="caution">
    <text evidence="3">The sequence shown here is derived from an EMBL/GenBank/DDBJ whole genome shotgun (WGS) entry which is preliminary data.</text>
</comment>
<proteinExistence type="predicted"/>
<evidence type="ECO:0000313" key="3">
    <source>
        <dbReference type="EMBL" id="KAG9261622.1"/>
    </source>
</evidence>
<dbReference type="PANTHER" id="PTHR47331:SF5">
    <property type="entry name" value="RIBONUCLEASE H"/>
    <property type="match status" value="1"/>
</dbReference>
<gene>
    <name evidence="3" type="ORF">AMEX_G25206</name>
</gene>
<dbReference type="EMBL" id="JAICCE010000022">
    <property type="protein sequence ID" value="KAG9261622.1"/>
    <property type="molecule type" value="Genomic_DNA"/>
</dbReference>
<dbReference type="SUPFAM" id="SSF48726">
    <property type="entry name" value="Immunoglobulin"/>
    <property type="match status" value="1"/>
</dbReference>
<evidence type="ECO:0000256" key="1">
    <source>
        <dbReference type="SAM" id="MobiDB-lite"/>
    </source>
</evidence>
<accession>A0A8T2KV86</accession>
<feature type="transmembrane region" description="Helical" evidence="2">
    <location>
        <begin position="85"/>
        <end position="106"/>
    </location>
</feature>
<dbReference type="InterPro" id="IPR013783">
    <property type="entry name" value="Ig-like_fold"/>
</dbReference>
<dbReference type="PANTHER" id="PTHR47331">
    <property type="entry name" value="PHD-TYPE DOMAIN-CONTAINING PROTEIN"/>
    <property type="match status" value="1"/>
</dbReference>
<reference evidence="3 4" key="1">
    <citation type="submission" date="2021-07" db="EMBL/GenBank/DDBJ databases">
        <authorList>
            <person name="Imarazene B."/>
            <person name="Zahm M."/>
            <person name="Klopp C."/>
            <person name="Cabau C."/>
            <person name="Beille S."/>
            <person name="Jouanno E."/>
            <person name="Castinel A."/>
            <person name="Lluch J."/>
            <person name="Gil L."/>
            <person name="Kuchtly C."/>
            <person name="Lopez Roques C."/>
            <person name="Donnadieu C."/>
            <person name="Parrinello H."/>
            <person name="Journot L."/>
            <person name="Du K."/>
            <person name="Schartl M."/>
            <person name="Retaux S."/>
            <person name="Guiguen Y."/>
        </authorList>
    </citation>
    <scope>NUCLEOTIDE SEQUENCE [LARGE SCALE GENOMIC DNA]</scope>
    <source>
        <strain evidence="3">Pach_M1</strain>
        <tissue evidence="3">Testis</tissue>
    </source>
</reference>
<dbReference type="Gene3D" id="2.60.40.10">
    <property type="entry name" value="Immunoglobulins"/>
    <property type="match status" value="1"/>
</dbReference>